<feature type="transmembrane region" description="Helical" evidence="7">
    <location>
        <begin position="597"/>
        <end position="618"/>
    </location>
</feature>
<feature type="transmembrane region" description="Helical" evidence="7">
    <location>
        <begin position="362"/>
        <end position="387"/>
    </location>
</feature>
<accession>A0AAD7UYK1</accession>
<evidence type="ECO:0000256" key="2">
    <source>
        <dbReference type="ARBA" id="ARBA00005227"/>
    </source>
</evidence>
<feature type="transmembrane region" description="Helical" evidence="7">
    <location>
        <begin position="520"/>
        <end position="546"/>
    </location>
</feature>
<sequence>MMLSVPRVRATLAIGALWIHSCAAFYLPGVAPHDYTIEDPVPLTVNSLTQMSNQQVKSVISYDYYDERFHFCKPEGGPEKQSESLGSILFGDRIFSSPFELRMGRDQTCELLCETEPIPTEDAKFINQCITDGYAMNWVIDGLPAAHEDRDEHTQELYYNIGFSLGYTNNGQPALNNHYKISIYYHDRPDGKRRVVGVVVHPISKDTKLDAQGKPDCSPENLAFYLKEDGKSKVVYTYDVEWLPSETAWATRWDMYLHILDPSIHWFSLVNSIVIVLFLTGMVAMILLRALHKDISRYNSIEAQEDVQEDYGWKLIHGDVFRAPPRPMLLSVLVGSGTQLIAMTALTLVFAVLGFLSPSNRGSLATVMIIFFMVFACISGYVSARIYKMNGGEAWKLNVFMTAVLFPGAILGSLFALNFFLIASHSSGAVPFGTMVAVLALYMIISFPLSVAGSYFGFRKPRIEQPVRTNQIPRQIPDQPFYLQPIPSILMGGILPFGAIFIELYFVMNSIWFHRIYYGIGFLFLVFSVLLLTCSQVTILMCYFHLCNEDYHWSWRSFLTAGACGLYVFLYSILYYFTKLEIDDFISTVLYAGYSGIISVMVSVLTGSVGYLACLFFLRKIFSSIKVD</sequence>
<dbReference type="AlphaFoldDB" id="A0AAD7UYK1"/>
<keyword evidence="4 7" id="KW-0732">Signal</keyword>
<feature type="chain" id="PRO_5041783817" description="Transmembrane 9 superfamily member" evidence="7">
    <location>
        <begin position="25"/>
        <end position="628"/>
    </location>
</feature>
<feature type="transmembrane region" description="Helical" evidence="7">
    <location>
        <begin position="399"/>
        <end position="423"/>
    </location>
</feature>
<dbReference type="PANTHER" id="PTHR10766:SF111">
    <property type="entry name" value="TRANSMEMBRANE 9 SUPERFAMILY MEMBER 2"/>
    <property type="match status" value="1"/>
</dbReference>
<dbReference type="RefSeq" id="XP_058340219.1">
    <property type="nucleotide sequence ID" value="XM_058488993.1"/>
</dbReference>
<evidence type="ECO:0000256" key="6">
    <source>
        <dbReference type="ARBA" id="ARBA00023136"/>
    </source>
</evidence>
<comment type="caution">
    <text evidence="8">The sequence shown here is derived from an EMBL/GenBank/DDBJ whole genome shotgun (WGS) entry which is preliminary data.</text>
</comment>
<name>A0AAD7UYK1_9FUNG</name>
<comment type="similarity">
    <text evidence="2 7">Belongs to the nonaspanin (TM9SF) (TC 9.A.2) family.</text>
</comment>
<evidence type="ECO:0000313" key="8">
    <source>
        <dbReference type="EMBL" id="KAJ8655306.1"/>
    </source>
</evidence>
<evidence type="ECO:0000256" key="3">
    <source>
        <dbReference type="ARBA" id="ARBA00022692"/>
    </source>
</evidence>
<dbReference type="PANTHER" id="PTHR10766">
    <property type="entry name" value="TRANSMEMBRANE 9 SUPERFAMILY PROTEIN"/>
    <property type="match status" value="1"/>
</dbReference>
<dbReference type="GO" id="GO:0016020">
    <property type="term" value="C:membrane"/>
    <property type="evidence" value="ECO:0007669"/>
    <property type="project" value="UniProtKB-SubCell"/>
</dbReference>
<dbReference type="GO" id="GO:0007034">
    <property type="term" value="P:vacuolar transport"/>
    <property type="evidence" value="ECO:0007669"/>
    <property type="project" value="TreeGrafter"/>
</dbReference>
<evidence type="ECO:0000256" key="7">
    <source>
        <dbReference type="RuleBase" id="RU363079"/>
    </source>
</evidence>
<organism evidence="8 9">
    <name type="scientific">Lichtheimia ornata</name>
    <dbReference type="NCBI Taxonomy" id="688661"/>
    <lineage>
        <taxon>Eukaryota</taxon>
        <taxon>Fungi</taxon>
        <taxon>Fungi incertae sedis</taxon>
        <taxon>Mucoromycota</taxon>
        <taxon>Mucoromycotina</taxon>
        <taxon>Mucoromycetes</taxon>
        <taxon>Mucorales</taxon>
        <taxon>Lichtheimiaceae</taxon>
        <taxon>Lichtheimia</taxon>
    </lineage>
</organism>
<reference evidence="8 9" key="1">
    <citation type="submission" date="2023-03" db="EMBL/GenBank/DDBJ databases">
        <title>Genome sequence of Lichtheimia ornata CBS 291.66.</title>
        <authorList>
            <person name="Mohabir J.T."/>
            <person name="Shea T.P."/>
            <person name="Kurbessoian T."/>
            <person name="Berby B."/>
            <person name="Fontaine J."/>
            <person name="Livny J."/>
            <person name="Gnirke A."/>
            <person name="Stajich J.E."/>
            <person name="Cuomo C.A."/>
        </authorList>
    </citation>
    <scope>NUCLEOTIDE SEQUENCE [LARGE SCALE GENOMIC DNA]</scope>
    <source>
        <strain evidence="8">CBS 291.66</strain>
    </source>
</reference>
<dbReference type="InterPro" id="IPR004240">
    <property type="entry name" value="EMP70"/>
</dbReference>
<feature type="signal peptide" evidence="7">
    <location>
        <begin position="1"/>
        <end position="24"/>
    </location>
</feature>
<feature type="transmembrane region" description="Helical" evidence="7">
    <location>
        <begin position="266"/>
        <end position="288"/>
    </location>
</feature>
<keyword evidence="9" id="KW-1185">Reference proteome</keyword>
<gene>
    <name evidence="8" type="ORF">O0I10_008995</name>
</gene>
<protein>
    <recommendedName>
        <fullName evidence="7">Transmembrane 9 superfamily member</fullName>
    </recommendedName>
</protein>
<evidence type="ECO:0000313" key="9">
    <source>
        <dbReference type="Proteomes" id="UP001234581"/>
    </source>
</evidence>
<keyword evidence="6 7" id="KW-0472">Membrane</keyword>
<proteinExistence type="inferred from homology"/>
<feature type="transmembrane region" description="Helical" evidence="7">
    <location>
        <begin position="558"/>
        <end position="577"/>
    </location>
</feature>
<feature type="transmembrane region" description="Helical" evidence="7">
    <location>
        <begin position="329"/>
        <end position="356"/>
    </location>
</feature>
<feature type="transmembrane region" description="Helical" evidence="7">
    <location>
        <begin position="435"/>
        <end position="458"/>
    </location>
</feature>
<keyword evidence="5 7" id="KW-1133">Transmembrane helix</keyword>
<evidence type="ECO:0000256" key="1">
    <source>
        <dbReference type="ARBA" id="ARBA00004141"/>
    </source>
</evidence>
<dbReference type="GO" id="GO:0072657">
    <property type="term" value="P:protein localization to membrane"/>
    <property type="evidence" value="ECO:0007669"/>
    <property type="project" value="TreeGrafter"/>
</dbReference>
<keyword evidence="3 7" id="KW-0812">Transmembrane</keyword>
<dbReference type="GO" id="GO:0005737">
    <property type="term" value="C:cytoplasm"/>
    <property type="evidence" value="ECO:0007669"/>
    <property type="project" value="UniProtKB-ARBA"/>
</dbReference>
<evidence type="ECO:0000256" key="4">
    <source>
        <dbReference type="ARBA" id="ARBA00022729"/>
    </source>
</evidence>
<evidence type="ECO:0000256" key="5">
    <source>
        <dbReference type="ARBA" id="ARBA00022989"/>
    </source>
</evidence>
<comment type="subcellular location">
    <subcellularLocation>
        <location evidence="1">Membrane</location>
        <topology evidence="1">Multi-pass membrane protein</topology>
    </subcellularLocation>
</comment>
<dbReference type="Proteomes" id="UP001234581">
    <property type="component" value="Unassembled WGS sequence"/>
</dbReference>
<dbReference type="Pfam" id="PF02990">
    <property type="entry name" value="EMP70"/>
    <property type="match status" value="1"/>
</dbReference>
<dbReference type="EMBL" id="JARTCD010000050">
    <property type="protein sequence ID" value="KAJ8655306.1"/>
    <property type="molecule type" value="Genomic_DNA"/>
</dbReference>
<dbReference type="GeneID" id="83216402"/>
<feature type="transmembrane region" description="Helical" evidence="7">
    <location>
        <begin position="489"/>
        <end position="508"/>
    </location>
</feature>